<dbReference type="InterPro" id="IPR036271">
    <property type="entry name" value="Tet_transcr_reg_TetR-rel_C_sf"/>
</dbReference>
<protein>
    <submittedName>
        <fullName evidence="6">Transcriptional regulator, TetR family</fullName>
    </submittedName>
</protein>
<evidence type="ECO:0000256" key="2">
    <source>
        <dbReference type="ARBA" id="ARBA00023125"/>
    </source>
</evidence>
<dbReference type="PANTHER" id="PTHR30055:SF234">
    <property type="entry name" value="HTH-TYPE TRANSCRIPTIONAL REGULATOR BETI"/>
    <property type="match status" value="1"/>
</dbReference>
<dbReference type="eggNOG" id="COG1309">
    <property type="taxonomic scope" value="Bacteria"/>
</dbReference>
<sequence length="191" mass="21136">MMTKKDTVLKSAKQLFGELGYSGTTFKKIADRAGVAVGLLSHHYGNKEKLFRAAGFDVAERLSLALQDEIVQAEDGYDAVCRFARRYLQFSIDSDEDFLVLVRCSPFSDLKTGADRDAMVHKFAQIPVLLENCVARGVRDGSIPDVPVSETASVVLCNLVGAVRTKLLTPYSPPRLYEEALNFIMRALKTK</sequence>
<dbReference type="PRINTS" id="PR00455">
    <property type="entry name" value="HTHTETR"/>
</dbReference>
<dbReference type="KEGG" id="dhy:DESAM_22519"/>
<dbReference type="STRING" id="1121451.DESAM_22519"/>
<dbReference type="Gene3D" id="1.10.357.10">
    <property type="entry name" value="Tetracycline Repressor, domain 2"/>
    <property type="match status" value="1"/>
</dbReference>
<gene>
    <name evidence="6" type="ORF">DESAM_22519</name>
</gene>
<dbReference type="PANTHER" id="PTHR30055">
    <property type="entry name" value="HTH-TYPE TRANSCRIPTIONAL REGULATOR RUTR"/>
    <property type="match status" value="1"/>
</dbReference>
<reference evidence="6 7" key="1">
    <citation type="submission" date="2012-10" db="EMBL/GenBank/DDBJ databases">
        <authorList>
            <person name="Genoscope - CEA"/>
        </authorList>
    </citation>
    <scope>NUCLEOTIDE SEQUENCE [LARGE SCALE GENOMIC DNA]</scope>
    <source>
        <strain evidence="7">AM13 / DSM 14728</strain>
    </source>
</reference>
<keyword evidence="3" id="KW-0804">Transcription</keyword>
<dbReference type="EMBL" id="FO203522">
    <property type="protein sequence ID" value="CCO24786.1"/>
    <property type="molecule type" value="Genomic_DNA"/>
</dbReference>
<proteinExistence type="predicted"/>
<organism evidence="6 7">
    <name type="scientific">Maridesulfovibrio hydrothermalis AM13 = DSM 14728</name>
    <dbReference type="NCBI Taxonomy" id="1121451"/>
    <lineage>
        <taxon>Bacteria</taxon>
        <taxon>Pseudomonadati</taxon>
        <taxon>Thermodesulfobacteriota</taxon>
        <taxon>Desulfovibrionia</taxon>
        <taxon>Desulfovibrionales</taxon>
        <taxon>Desulfovibrionaceae</taxon>
        <taxon>Maridesulfovibrio</taxon>
    </lineage>
</organism>
<evidence type="ECO:0000256" key="1">
    <source>
        <dbReference type="ARBA" id="ARBA00023015"/>
    </source>
</evidence>
<dbReference type="Pfam" id="PF00440">
    <property type="entry name" value="TetR_N"/>
    <property type="match status" value="1"/>
</dbReference>
<dbReference type="SUPFAM" id="SSF48498">
    <property type="entry name" value="Tetracyclin repressor-like, C-terminal domain"/>
    <property type="match status" value="1"/>
</dbReference>
<feature type="domain" description="HTH tetR-type" evidence="5">
    <location>
        <begin position="2"/>
        <end position="62"/>
    </location>
</feature>
<dbReference type="PROSITE" id="PS50977">
    <property type="entry name" value="HTH_TETR_2"/>
    <property type="match status" value="1"/>
</dbReference>
<dbReference type="GO" id="GO:0003700">
    <property type="term" value="F:DNA-binding transcription factor activity"/>
    <property type="evidence" value="ECO:0007669"/>
    <property type="project" value="TreeGrafter"/>
</dbReference>
<dbReference type="SUPFAM" id="SSF46689">
    <property type="entry name" value="Homeodomain-like"/>
    <property type="match status" value="1"/>
</dbReference>
<keyword evidence="7" id="KW-1185">Reference proteome</keyword>
<evidence type="ECO:0000256" key="3">
    <source>
        <dbReference type="ARBA" id="ARBA00023163"/>
    </source>
</evidence>
<dbReference type="Proteomes" id="UP000010808">
    <property type="component" value="Chromosome"/>
</dbReference>
<feature type="DNA-binding region" description="H-T-H motif" evidence="4">
    <location>
        <begin position="25"/>
        <end position="44"/>
    </location>
</feature>
<dbReference type="GO" id="GO:0000976">
    <property type="term" value="F:transcription cis-regulatory region binding"/>
    <property type="evidence" value="ECO:0007669"/>
    <property type="project" value="TreeGrafter"/>
</dbReference>
<evidence type="ECO:0000256" key="4">
    <source>
        <dbReference type="PROSITE-ProRule" id="PRU00335"/>
    </source>
</evidence>
<evidence type="ECO:0000259" key="5">
    <source>
        <dbReference type="PROSITE" id="PS50977"/>
    </source>
</evidence>
<evidence type="ECO:0000313" key="6">
    <source>
        <dbReference type="EMBL" id="CCO24786.1"/>
    </source>
</evidence>
<evidence type="ECO:0000313" key="7">
    <source>
        <dbReference type="Proteomes" id="UP000010808"/>
    </source>
</evidence>
<dbReference type="PATRIC" id="fig|1121451.3.peg.2730"/>
<dbReference type="AlphaFoldDB" id="L0RGR5"/>
<keyword evidence="1" id="KW-0805">Transcription regulation</keyword>
<keyword evidence="2 4" id="KW-0238">DNA-binding</keyword>
<dbReference type="HOGENOM" id="CLU_069356_12_2_7"/>
<name>L0RGR5_9BACT</name>
<dbReference type="InterPro" id="IPR050109">
    <property type="entry name" value="HTH-type_TetR-like_transc_reg"/>
</dbReference>
<dbReference type="InterPro" id="IPR001647">
    <property type="entry name" value="HTH_TetR"/>
</dbReference>
<dbReference type="Gene3D" id="1.10.10.60">
    <property type="entry name" value="Homeodomain-like"/>
    <property type="match status" value="1"/>
</dbReference>
<accession>L0RGR5</accession>
<dbReference type="InterPro" id="IPR009057">
    <property type="entry name" value="Homeodomain-like_sf"/>
</dbReference>